<dbReference type="InterPro" id="IPR051310">
    <property type="entry name" value="MCP_chemotaxis"/>
</dbReference>
<proteinExistence type="inferred from homology"/>
<evidence type="ECO:0000256" key="2">
    <source>
        <dbReference type="ARBA" id="ARBA00029447"/>
    </source>
</evidence>
<evidence type="ECO:0000256" key="3">
    <source>
        <dbReference type="PROSITE-ProRule" id="PRU00284"/>
    </source>
</evidence>
<comment type="caution">
    <text evidence="8">The sequence shown here is derived from an EMBL/GenBank/DDBJ whole genome shotgun (WGS) entry which is preliminary data.</text>
</comment>
<evidence type="ECO:0000313" key="9">
    <source>
        <dbReference type="Proteomes" id="UP001205890"/>
    </source>
</evidence>
<dbReference type="PANTHER" id="PTHR43531">
    <property type="entry name" value="PROTEIN ICFG"/>
    <property type="match status" value="1"/>
</dbReference>
<dbReference type="Proteomes" id="UP001205890">
    <property type="component" value="Unassembled WGS sequence"/>
</dbReference>
<protein>
    <submittedName>
        <fullName evidence="8">Methyl-accepting chemotaxis protein</fullName>
    </submittedName>
</protein>
<evidence type="ECO:0000256" key="1">
    <source>
        <dbReference type="ARBA" id="ARBA00022500"/>
    </source>
</evidence>
<feature type="transmembrane region" description="Helical" evidence="5">
    <location>
        <begin position="188"/>
        <end position="208"/>
    </location>
</feature>
<dbReference type="InterPro" id="IPR004090">
    <property type="entry name" value="Chemotax_Me-accpt_rcpt"/>
</dbReference>
<dbReference type="InterPro" id="IPR004089">
    <property type="entry name" value="MCPsignal_dom"/>
</dbReference>
<evidence type="ECO:0000313" key="8">
    <source>
        <dbReference type="EMBL" id="MCP8938717.1"/>
    </source>
</evidence>
<dbReference type="RefSeq" id="WP_254740911.1">
    <property type="nucleotide sequence ID" value="NZ_JANCLU010000007.1"/>
</dbReference>
<gene>
    <name evidence="8" type="ORF">NK718_09340</name>
</gene>
<keyword evidence="5" id="KW-1133">Transmembrane helix</keyword>
<feature type="domain" description="HAMP" evidence="7">
    <location>
        <begin position="210"/>
        <end position="262"/>
    </location>
</feature>
<name>A0ABT1LB55_9HYPH</name>
<feature type="domain" description="HAMP" evidence="7">
    <location>
        <begin position="325"/>
        <end position="377"/>
    </location>
</feature>
<dbReference type="Pfam" id="PF18947">
    <property type="entry name" value="HAMP_2"/>
    <property type="match status" value="1"/>
</dbReference>
<evidence type="ECO:0000256" key="5">
    <source>
        <dbReference type="SAM" id="Phobius"/>
    </source>
</evidence>
<dbReference type="PROSITE" id="PS50885">
    <property type="entry name" value="HAMP"/>
    <property type="match status" value="2"/>
</dbReference>
<keyword evidence="5" id="KW-0812">Transmembrane</keyword>
<dbReference type="Gene3D" id="6.10.340.10">
    <property type="match status" value="1"/>
</dbReference>
<dbReference type="EMBL" id="JANCLU010000007">
    <property type="protein sequence ID" value="MCP8938717.1"/>
    <property type="molecule type" value="Genomic_DNA"/>
</dbReference>
<keyword evidence="5" id="KW-0472">Membrane</keyword>
<dbReference type="Pfam" id="PF00015">
    <property type="entry name" value="MCPsignal"/>
    <property type="match status" value="1"/>
</dbReference>
<reference evidence="8 9" key="1">
    <citation type="submission" date="2022-07" db="EMBL/GenBank/DDBJ databases">
        <authorList>
            <person name="Li W.-J."/>
            <person name="Deng Q.-Q."/>
        </authorList>
    </citation>
    <scope>NUCLEOTIDE SEQUENCE [LARGE SCALE GENOMIC DNA]</scope>
    <source>
        <strain evidence="8 9">SYSU M60028</strain>
    </source>
</reference>
<sequence length="643" mass="67999">MSKWLSSSLGSRAVLLVVLAGLVAVGVALAGGAALDVQARYAREVRDAQERAQLAERLNGLIYQAVMESRGIYGAPTLDAARPFAKNLLAVLDEANAVAIGIDAMVDSSTTHALRERVAEFGRFRTELARLGTEVSPMAADAAGNNAANRANRSALNKEVLAFLDTARAEAATLSAEGERSAAVLRRLFLAGSVAGALAMALIGAFVVHRTIRRPLAELTDALKRMLAREEVAIPGLDRADELGVIARIMESAQVTERQLRELEAARQAQAGETLARAERMTRLQERFARVVEGALQGDLSQRVNLALPDRDLQAVADGIDELLAGFDRGIGEVQTVLRDLARGRLSARVVGEYAGAFDRLKTDVNDLAGEFEDMLARIAEATTAVRTATGEILAGVTDLADRTADQAAVVTETTSRLGRFSSAFRDGARNAIDAATRARAAETDAREGAEVVRSASGAMERIASSSRRISDIIDLIDEIAFQTNLLALNAAVEAARAGESGRGFAVVAAEVRGLAQRAAAASNDVKQLVVTAQRDVASGVQLVDQTSEMFERITGSVNEVTRLMDVLSAASDGQARDIGGLGGEVERIDEMTQQNAALVEETNAALAVTDRQTAGLDSLVRRFEFRSGAGASEPARGSARAA</sequence>
<feature type="coiled-coil region" evidence="4">
    <location>
        <begin position="246"/>
        <end position="273"/>
    </location>
</feature>
<dbReference type="InterPro" id="IPR003660">
    <property type="entry name" value="HAMP_dom"/>
</dbReference>
<keyword evidence="1" id="KW-0145">Chemotaxis</keyword>
<comment type="similarity">
    <text evidence="2">Belongs to the methyl-accepting chemotaxis (MCP) protein family.</text>
</comment>
<dbReference type="SMART" id="SM00283">
    <property type="entry name" value="MA"/>
    <property type="match status" value="1"/>
</dbReference>
<accession>A0ABT1LB55</accession>
<keyword evidence="3" id="KW-0807">Transducer</keyword>
<dbReference type="PROSITE" id="PS50111">
    <property type="entry name" value="CHEMOTAXIS_TRANSDUC_2"/>
    <property type="match status" value="1"/>
</dbReference>
<feature type="domain" description="Methyl-accepting transducer" evidence="6">
    <location>
        <begin position="382"/>
        <end position="611"/>
    </location>
</feature>
<evidence type="ECO:0000256" key="4">
    <source>
        <dbReference type="SAM" id="Coils"/>
    </source>
</evidence>
<organism evidence="8 9">
    <name type="scientific">Alsobacter ponti</name>
    <dbReference type="NCBI Taxonomy" id="2962936"/>
    <lineage>
        <taxon>Bacteria</taxon>
        <taxon>Pseudomonadati</taxon>
        <taxon>Pseudomonadota</taxon>
        <taxon>Alphaproteobacteria</taxon>
        <taxon>Hyphomicrobiales</taxon>
        <taxon>Alsobacteraceae</taxon>
        <taxon>Alsobacter</taxon>
    </lineage>
</organism>
<dbReference type="PANTHER" id="PTHR43531:SF11">
    <property type="entry name" value="METHYL-ACCEPTING CHEMOTAXIS PROTEIN 3"/>
    <property type="match status" value="1"/>
</dbReference>
<keyword evidence="4" id="KW-0175">Coiled coil</keyword>
<evidence type="ECO:0000259" key="6">
    <source>
        <dbReference type="PROSITE" id="PS50111"/>
    </source>
</evidence>
<dbReference type="Gene3D" id="1.10.287.950">
    <property type="entry name" value="Methyl-accepting chemotaxis protein"/>
    <property type="match status" value="1"/>
</dbReference>
<evidence type="ECO:0000259" key="7">
    <source>
        <dbReference type="PROSITE" id="PS50885"/>
    </source>
</evidence>
<dbReference type="PRINTS" id="PR00260">
    <property type="entry name" value="CHEMTRNSDUCR"/>
</dbReference>
<keyword evidence="9" id="KW-1185">Reference proteome</keyword>
<dbReference type="SUPFAM" id="SSF58104">
    <property type="entry name" value="Methyl-accepting chemotaxis protein (MCP) signaling domain"/>
    <property type="match status" value="1"/>
</dbReference>